<gene>
    <name evidence="9" type="ORF">MONBRDRAFT_21013</name>
</gene>
<dbReference type="CDD" id="cd01850">
    <property type="entry name" value="CDC_Septin"/>
    <property type="match status" value="1"/>
</dbReference>
<keyword evidence="1" id="KW-0132">Cell division</keyword>
<dbReference type="OMA" id="RSNPMGS"/>
<comment type="similarity">
    <text evidence="6">Belongs to the TRAFAC class TrmE-Era-EngA-EngB-Septin-like GTPase superfamily. Septin GTPase family.</text>
</comment>
<proteinExistence type="inferred from homology"/>
<evidence type="ECO:0000256" key="5">
    <source>
        <dbReference type="ARBA" id="ARBA00023306"/>
    </source>
</evidence>
<dbReference type="FunCoup" id="A9UP35">
    <property type="interactions" value="1160"/>
</dbReference>
<dbReference type="PIRSF" id="PIRSF006698">
    <property type="entry name" value="Septin"/>
    <property type="match status" value="1"/>
</dbReference>
<dbReference type="Gene3D" id="3.40.50.300">
    <property type="entry name" value="P-loop containing nucleotide triphosphate hydrolases"/>
    <property type="match status" value="1"/>
</dbReference>
<dbReference type="GO" id="GO:0005525">
    <property type="term" value="F:GTP binding"/>
    <property type="evidence" value="ECO:0007669"/>
    <property type="project" value="UniProtKB-KW"/>
</dbReference>
<keyword evidence="2 6" id="KW-0547">Nucleotide-binding</keyword>
<dbReference type="GO" id="GO:0015630">
    <property type="term" value="C:microtubule cytoskeleton"/>
    <property type="evidence" value="ECO:0000318"/>
    <property type="project" value="GO_Central"/>
</dbReference>
<dbReference type="eggNOG" id="KOG2655">
    <property type="taxonomic scope" value="Eukaryota"/>
</dbReference>
<evidence type="ECO:0000256" key="4">
    <source>
        <dbReference type="ARBA" id="ARBA00023134"/>
    </source>
</evidence>
<dbReference type="GO" id="GO:0032153">
    <property type="term" value="C:cell division site"/>
    <property type="evidence" value="ECO:0000318"/>
    <property type="project" value="GO_Central"/>
</dbReference>
<accession>A9UP35</accession>
<evidence type="ECO:0000256" key="3">
    <source>
        <dbReference type="ARBA" id="ARBA00023054"/>
    </source>
</evidence>
<dbReference type="RefSeq" id="XP_001742566.1">
    <property type="nucleotide sequence ID" value="XM_001742514.1"/>
</dbReference>
<organism evidence="9 10">
    <name type="scientific">Monosiga brevicollis</name>
    <name type="common">Choanoflagellate</name>
    <dbReference type="NCBI Taxonomy" id="81824"/>
    <lineage>
        <taxon>Eukaryota</taxon>
        <taxon>Choanoflagellata</taxon>
        <taxon>Craspedida</taxon>
        <taxon>Salpingoecidae</taxon>
        <taxon>Monosiga</taxon>
    </lineage>
</organism>
<name>A9UP35_MONBE</name>
<dbReference type="GO" id="GO:0005940">
    <property type="term" value="C:septin ring"/>
    <property type="evidence" value="ECO:0000318"/>
    <property type="project" value="GO_Central"/>
</dbReference>
<dbReference type="Pfam" id="PF00735">
    <property type="entry name" value="Septin"/>
    <property type="match status" value="1"/>
</dbReference>
<reference evidence="9 10" key="1">
    <citation type="journal article" date="2008" name="Nature">
        <title>The genome of the choanoflagellate Monosiga brevicollis and the origin of metazoans.</title>
        <authorList>
            <consortium name="JGI Sequencing"/>
            <person name="King N."/>
            <person name="Westbrook M.J."/>
            <person name="Young S.L."/>
            <person name="Kuo A."/>
            <person name="Abedin M."/>
            <person name="Chapman J."/>
            <person name="Fairclough S."/>
            <person name="Hellsten U."/>
            <person name="Isogai Y."/>
            <person name="Letunic I."/>
            <person name="Marr M."/>
            <person name="Pincus D."/>
            <person name="Putnam N."/>
            <person name="Rokas A."/>
            <person name="Wright K.J."/>
            <person name="Zuzow R."/>
            <person name="Dirks W."/>
            <person name="Good M."/>
            <person name="Goodstein D."/>
            <person name="Lemons D."/>
            <person name="Li W."/>
            <person name="Lyons J.B."/>
            <person name="Morris A."/>
            <person name="Nichols S."/>
            <person name="Richter D.J."/>
            <person name="Salamov A."/>
            <person name="Bork P."/>
            <person name="Lim W.A."/>
            <person name="Manning G."/>
            <person name="Miller W.T."/>
            <person name="McGinnis W."/>
            <person name="Shapiro H."/>
            <person name="Tjian R."/>
            <person name="Grigoriev I.V."/>
            <person name="Rokhsar D."/>
        </authorList>
    </citation>
    <scope>NUCLEOTIDE SEQUENCE [LARGE SCALE GENOMIC DNA]</scope>
    <source>
        <strain evidence="10">MX1 / ATCC 50154</strain>
    </source>
</reference>
<keyword evidence="3" id="KW-0175">Coiled coil</keyword>
<feature type="region of interest" description="Disordered" evidence="7">
    <location>
        <begin position="293"/>
        <end position="341"/>
    </location>
</feature>
<dbReference type="GO" id="GO:0061640">
    <property type="term" value="P:cytoskeleton-dependent cytokinesis"/>
    <property type="evidence" value="ECO:0000318"/>
    <property type="project" value="GO_Central"/>
</dbReference>
<dbReference type="KEGG" id="mbr:MONBRDRAFT_21013"/>
<feature type="domain" description="Septin-type G" evidence="8">
    <location>
        <begin position="17"/>
        <end position="289"/>
    </location>
</feature>
<dbReference type="GO" id="GO:0008104">
    <property type="term" value="P:intracellular protein localization"/>
    <property type="evidence" value="ECO:0000318"/>
    <property type="project" value="GO_Central"/>
</dbReference>
<feature type="compositionally biased region" description="Basic and acidic residues" evidence="7">
    <location>
        <begin position="320"/>
        <end position="341"/>
    </location>
</feature>
<dbReference type="InterPro" id="IPR030379">
    <property type="entry name" value="G_SEPTIN_dom"/>
</dbReference>
<evidence type="ECO:0000313" key="9">
    <source>
        <dbReference type="EMBL" id="EDQ92804.1"/>
    </source>
</evidence>
<evidence type="ECO:0000259" key="8">
    <source>
        <dbReference type="PROSITE" id="PS51719"/>
    </source>
</evidence>
<dbReference type="EMBL" id="CH991543">
    <property type="protein sequence ID" value="EDQ92804.1"/>
    <property type="molecule type" value="Genomic_DNA"/>
</dbReference>
<keyword evidence="10" id="KW-1185">Reference proteome</keyword>
<dbReference type="InterPro" id="IPR027417">
    <property type="entry name" value="P-loop_NTPase"/>
</dbReference>
<protein>
    <recommendedName>
        <fullName evidence="8">Septin-type G domain-containing protein</fullName>
    </recommendedName>
</protein>
<keyword evidence="5" id="KW-0131">Cell cycle</keyword>
<evidence type="ECO:0000313" key="10">
    <source>
        <dbReference type="Proteomes" id="UP000001357"/>
    </source>
</evidence>
<dbReference type="AlphaFoldDB" id="A9UP35"/>
<dbReference type="SUPFAM" id="SSF52540">
    <property type="entry name" value="P-loop containing nucleoside triphosphate hydrolases"/>
    <property type="match status" value="1"/>
</dbReference>
<sequence length="355" mass="39749">MGLSGIQRQVFRKVAKKGYDFTLMVAGASGLGKSTLVRTLFMQPNDETDTDRLAAADRIASTVEITERTKTIGDAGFTLRLTIIDTPGFADAVNNTNCWQPLVEYIDSAFELSLQEENKLDRSNVMDKRVHALLYFIDPSARGLKPLDIAALKALHEKVNIIPVIGKSDMLTKGELKALKAQIQADIQEHHIQLFRPAVDDEDEESYKLSLRIAGSMPFALVGSDTVLEAAGGTMRGRRYPWGVVEVDNPDHCDFDLLRNTLVKTHLQDLKDSTAEVLYELYRREKLSQGGSLNVTANTSVTPASRASPDASLAGDTEMYEQKQRELEEQARRLEEERRRFEAERRKFEVFASQP</sequence>
<dbReference type="FunFam" id="3.40.50.300:FF:000162">
    <property type="entry name" value="septin-7 isoform X1"/>
    <property type="match status" value="1"/>
</dbReference>
<evidence type="ECO:0000256" key="6">
    <source>
        <dbReference type="RuleBase" id="RU004560"/>
    </source>
</evidence>
<feature type="compositionally biased region" description="Polar residues" evidence="7">
    <location>
        <begin position="293"/>
        <end position="305"/>
    </location>
</feature>
<dbReference type="InParanoid" id="A9UP35"/>
<keyword evidence="4 6" id="KW-0342">GTP-binding</keyword>
<dbReference type="GeneID" id="5887879"/>
<evidence type="ECO:0000256" key="1">
    <source>
        <dbReference type="ARBA" id="ARBA00022618"/>
    </source>
</evidence>
<evidence type="ECO:0000256" key="2">
    <source>
        <dbReference type="ARBA" id="ARBA00022741"/>
    </source>
</evidence>
<dbReference type="STRING" id="81824.A9UP35"/>
<evidence type="ECO:0000256" key="7">
    <source>
        <dbReference type="SAM" id="MobiDB-lite"/>
    </source>
</evidence>
<dbReference type="GO" id="GO:0031105">
    <property type="term" value="C:septin complex"/>
    <property type="evidence" value="ECO:0000318"/>
    <property type="project" value="GO_Central"/>
</dbReference>
<dbReference type="GO" id="GO:0060090">
    <property type="term" value="F:molecular adaptor activity"/>
    <property type="evidence" value="ECO:0000318"/>
    <property type="project" value="GO_Central"/>
</dbReference>
<dbReference type="PANTHER" id="PTHR18884">
    <property type="entry name" value="SEPTIN"/>
    <property type="match status" value="1"/>
</dbReference>
<dbReference type="PROSITE" id="PS51719">
    <property type="entry name" value="G_SEPTIN"/>
    <property type="match status" value="1"/>
</dbReference>
<dbReference type="Proteomes" id="UP000001357">
    <property type="component" value="Unassembled WGS sequence"/>
</dbReference>
<dbReference type="GO" id="GO:0003924">
    <property type="term" value="F:GTPase activity"/>
    <property type="evidence" value="ECO:0000318"/>
    <property type="project" value="GO_Central"/>
</dbReference>
<dbReference type="InterPro" id="IPR016491">
    <property type="entry name" value="Septin"/>
</dbReference>